<feature type="domain" description="HMG box" evidence="4">
    <location>
        <begin position="566"/>
        <end position="634"/>
    </location>
</feature>
<dbReference type="CDD" id="cd00084">
    <property type="entry name" value="HMG-box_SF"/>
    <property type="match status" value="1"/>
</dbReference>
<evidence type="ECO:0000313" key="6">
    <source>
        <dbReference type="Proteomes" id="UP000242457"/>
    </source>
</evidence>
<evidence type="ECO:0000259" key="4">
    <source>
        <dbReference type="PROSITE" id="PS50118"/>
    </source>
</evidence>
<protein>
    <submittedName>
        <fullName evidence="5">PMS1 protein</fullName>
    </submittedName>
</protein>
<dbReference type="SUPFAM" id="SSF54211">
    <property type="entry name" value="Ribosomal protein S5 domain 2-like"/>
    <property type="match status" value="1"/>
</dbReference>
<dbReference type="GO" id="GO:0030983">
    <property type="term" value="F:mismatched DNA binding"/>
    <property type="evidence" value="ECO:0007669"/>
    <property type="project" value="InterPro"/>
</dbReference>
<reference evidence="5 6" key="1">
    <citation type="submission" date="2014-07" db="EMBL/GenBank/DDBJ databases">
        <title>Genomic and transcriptomic analysis on Apis cerana provide comprehensive insights into honey bee biology.</title>
        <authorList>
            <person name="Diao Q."/>
            <person name="Sun L."/>
            <person name="Zheng H."/>
            <person name="Zheng H."/>
            <person name="Xu S."/>
            <person name="Wang S."/>
            <person name="Zeng Z."/>
            <person name="Hu F."/>
            <person name="Su S."/>
            <person name="Wu J."/>
        </authorList>
    </citation>
    <scope>NUCLEOTIDE SEQUENCE [LARGE SCALE GENOMIC DNA]</scope>
    <source>
        <tissue evidence="5">Pupae without intestine</tissue>
    </source>
</reference>
<name>A0A2A3EMT9_APICC</name>
<dbReference type="InterPro" id="IPR038973">
    <property type="entry name" value="MutL/Mlh/Pms-like"/>
</dbReference>
<dbReference type="InterPro" id="IPR014721">
    <property type="entry name" value="Ribsml_uS5_D2-typ_fold_subgr"/>
</dbReference>
<sequence length="764" mass="88006">MTISALDKDTVKLITTTQVITSISTAAKELIENALDAGAKNIEINLIDNGCTLIEVKDDGNGISNIDTPYMALSSYTSKLCNFSDLDSLETYGFRGEALHALSSVSDLTIITKTEQDEAAISYTIDHSGCILNSKPCHRSTGTTVQVKEIFKQMPVRRQIITKKANQDIKNLEFLLKCYGICKFFVRISYKIDNKIIFIKPSTNSFEESIGYILGRKITCNMDWIDITDTDIKMKLMIPLKTVKNEFELFQSDSQYIFVNNRPIKYKELEKIVIKIILEAFGQELSRKKPIFVIYILINAANIDVNLDPNKNFVLFKEQNIVINMIQKYLENFYGIQREVQEEKNCDRSINDYEDYSQKSHINDTENEEPMCKKQKLQTEEKNISFKKNINATVNVMNNLNSVENSESTLQTSINKENHHDEKCEKDIDNFNVQLPSLDLSDSDSNESQNFIYCDNSNNDNLKENTENSPPFELTPQFETLSQLPLVDLGEDFILDEYSNLDTNLKENTMKIANSEILHEQTKLNAKKSVTLEEWSKGHLPDLKGSTDVESYNCTKTNESSNYDTHKNVCEGFLKFSKYIKSEVTNKNPTMTAPQLAHIITNRWKKLSPEERGYYRDLARDEKLMHNKDELKTKKKCLVNQNKNKNRLLKAFEKMKTMNLEKNKNLVMRTTVSWHIDLKKVTEKFLNNSSYGNTNLVVGFLHSNLWVIHKSAHIWILDARNLKKKLYISDTDVNEDNAENIEQLLQQWFLTKDDLSLLHPIHSL</sequence>
<evidence type="ECO:0000256" key="3">
    <source>
        <dbReference type="PROSITE-ProRule" id="PRU00267"/>
    </source>
</evidence>
<dbReference type="Gene3D" id="3.30.230.10">
    <property type="match status" value="1"/>
</dbReference>
<dbReference type="PROSITE" id="PS50118">
    <property type="entry name" value="HMG_BOX_2"/>
    <property type="match status" value="1"/>
</dbReference>
<dbReference type="InterPro" id="IPR009071">
    <property type="entry name" value="HMG_box_dom"/>
</dbReference>
<dbReference type="Pfam" id="PF00505">
    <property type="entry name" value="HMG_box"/>
    <property type="match status" value="1"/>
</dbReference>
<keyword evidence="3" id="KW-0238">DNA-binding</keyword>
<dbReference type="InterPro" id="IPR036910">
    <property type="entry name" value="HMG_box_dom_sf"/>
</dbReference>
<dbReference type="Pfam" id="PF13589">
    <property type="entry name" value="HATPase_c_3"/>
    <property type="match status" value="1"/>
</dbReference>
<dbReference type="SUPFAM" id="SSF55874">
    <property type="entry name" value="ATPase domain of HSP90 chaperone/DNA topoisomerase II/histidine kinase"/>
    <property type="match status" value="1"/>
</dbReference>
<dbReference type="Pfam" id="PF01119">
    <property type="entry name" value="DNA_mis_repair"/>
    <property type="match status" value="1"/>
</dbReference>
<gene>
    <name evidence="5" type="ORF">APICC_05261</name>
</gene>
<dbReference type="CDD" id="cd16926">
    <property type="entry name" value="HATPase_MutL-MLH-PMS-like"/>
    <property type="match status" value="1"/>
</dbReference>
<dbReference type="FunFam" id="3.30.565.10:FF:000017">
    <property type="entry name" value="PMS1 homolog 1, mismatch repair system component"/>
    <property type="match status" value="1"/>
</dbReference>
<evidence type="ECO:0000256" key="1">
    <source>
        <dbReference type="ARBA" id="ARBA00006082"/>
    </source>
</evidence>
<dbReference type="GO" id="GO:0140664">
    <property type="term" value="F:ATP-dependent DNA damage sensor activity"/>
    <property type="evidence" value="ECO:0007669"/>
    <property type="project" value="InterPro"/>
</dbReference>
<dbReference type="EMBL" id="KZ288215">
    <property type="protein sequence ID" value="PBC32469.1"/>
    <property type="molecule type" value="Genomic_DNA"/>
</dbReference>
<dbReference type="OrthoDB" id="10254304at2759"/>
<dbReference type="PANTHER" id="PTHR10073:SF54">
    <property type="entry name" value="PMS1 PROTEIN HOMOLOG 1"/>
    <property type="match status" value="1"/>
</dbReference>
<evidence type="ECO:0000256" key="2">
    <source>
        <dbReference type="ARBA" id="ARBA00022763"/>
    </source>
</evidence>
<organism evidence="5 6">
    <name type="scientific">Apis cerana cerana</name>
    <name type="common">Oriental honeybee</name>
    <dbReference type="NCBI Taxonomy" id="94128"/>
    <lineage>
        <taxon>Eukaryota</taxon>
        <taxon>Metazoa</taxon>
        <taxon>Ecdysozoa</taxon>
        <taxon>Arthropoda</taxon>
        <taxon>Hexapoda</taxon>
        <taxon>Insecta</taxon>
        <taxon>Pterygota</taxon>
        <taxon>Neoptera</taxon>
        <taxon>Endopterygota</taxon>
        <taxon>Hymenoptera</taxon>
        <taxon>Apocrita</taxon>
        <taxon>Aculeata</taxon>
        <taxon>Apoidea</taxon>
        <taxon>Anthophila</taxon>
        <taxon>Apidae</taxon>
        <taxon>Apis</taxon>
    </lineage>
</organism>
<dbReference type="SMART" id="SM01340">
    <property type="entry name" value="DNA_mis_repair"/>
    <property type="match status" value="1"/>
</dbReference>
<dbReference type="GO" id="GO:0032389">
    <property type="term" value="C:MutLalpha complex"/>
    <property type="evidence" value="ECO:0007669"/>
    <property type="project" value="TreeGrafter"/>
</dbReference>
<evidence type="ECO:0000313" key="5">
    <source>
        <dbReference type="EMBL" id="PBC32469.1"/>
    </source>
</evidence>
<dbReference type="SUPFAM" id="SSF47095">
    <property type="entry name" value="HMG-box"/>
    <property type="match status" value="1"/>
</dbReference>
<dbReference type="InterPro" id="IPR002099">
    <property type="entry name" value="MutL/Mlh/PMS"/>
</dbReference>
<dbReference type="Gene3D" id="1.10.30.10">
    <property type="entry name" value="High mobility group box domain"/>
    <property type="match status" value="1"/>
</dbReference>
<comment type="similarity">
    <text evidence="1">Belongs to the DNA mismatch repair MutL/HexB family.</text>
</comment>
<dbReference type="InterPro" id="IPR013507">
    <property type="entry name" value="DNA_mismatch_S5_2-like"/>
</dbReference>
<proteinExistence type="inferred from homology"/>
<keyword evidence="2" id="KW-0227">DNA damage</keyword>
<dbReference type="GO" id="GO:0016887">
    <property type="term" value="F:ATP hydrolysis activity"/>
    <property type="evidence" value="ECO:0007669"/>
    <property type="project" value="InterPro"/>
</dbReference>
<keyword evidence="6" id="KW-1185">Reference proteome</keyword>
<dbReference type="InterPro" id="IPR036890">
    <property type="entry name" value="HATPase_C_sf"/>
</dbReference>
<feature type="DNA-binding region" description="HMG box" evidence="3">
    <location>
        <begin position="566"/>
        <end position="634"/>
    </location>
</feature>
<accession>A0A2A3EMT9</accession>
<dbReference type="InterPro" id="IPR020568">
    <property type="entry name" value="Ribosomal_Su5_D2-typ_SF"/>
</dbReference>
<dbReference type="NCBIfam" id="TIGR00585">
    <property type="entry name" value="mutl"/>
    <property type="match status" value="1"/>
</dbReference>
<dbReference type="STRING" id="94128.A0A2A3EMT9"/>
<dbReference type="GO" id="GO:0006298">
    <property type="term" value="P:mismatch repair"/>
    <property type="evidence" value="ECO:0007669"/>
    <property type="project" value="InterPro"/>
</dbReference>
<keyword evidence="3" id="KW-0539">Nucleus</keyword>
<dbReference type="AlphaFoldDB" id="A0A2A3EMT9"/>
<dbReference type="Gene3D" id="3.30.565.10">
    <property type="entry name" value="Histidine kinase-like ATPase, C-terminal domain"/>
    <property type="match status" value="1"/>
</dbReference>
<dbReference type="PROSITE" id="PS00058">
    <property type="entry name" value="DNA_MISMATCH_REPAIR_1"/>
    <property type="match status" value="1"/>
</dbReference>
<dbReference type="InterPro" id="IPR014762">
    <property type="entry name" value="DNA_mismatch_repair_CS"/>
</dbReference>
<dbReference type="GO" id="GO:0005524">
    <property type="term" value="F:ATP binding"/>
    <property type="evidence" value="ECO:0007669"/>
    <property type="project" value="InterPro"/>
</dbReference>
<dbReference type="Proteomes" id="UP000242457">
    <property type="component" value="Unassembled WGS sequence"/>
</dbReference>
<dbReference type="PANTHER" id="PTHR10073">
    <property type="entry name" value="DNA MISMATCH REPAIR PROTEIN MLH, PMS, MUTL"/>
    <property type="match status" value="1"/>
</dbReference>